<dbReference type="InterPro" id="IPR040692">
    <property type="entry name" value="UGGT_TRXL_3"/>
</dbReference>
<comment type="subcellular location">
    <subcellularLocation>
        <location evidence="2">Endoplasmic reticulum lumen</location>
    </subcellularLocation>
</comment>
<evidence type="ECO:0000256" key="6">
    <source>
        <dbReference type="ARBA" id="ARBA00022729"/>
    </source>
</evidence>
<keyword evidence="6" id="KW-0732">Signal</keyword>
<comment type="similarity">
    <text evidence="4">Belongs to the glycosyltransferase 8 family.</text>
</comment>
<feature type="domain" description="Glucosyltransferase 24 catalytic" evidence="15">
    <location>
        <begin position="1146"/>
        <end position="1393"/>
    </location>
</feature>
<dbReference type="CDD" id="cd06432">
    <property type="entry name" value="GT8_HUGT1_C_like"/>
    <property type="match status" value="1"/>
</dbReference>
<gene>
    <name evidence="16" type="primary">Uggt1</name>
    <name evidence="16" type="ORF">FJT64_017469</name>
</gene>
<dbReference type="InterPro" id="IPR040694">
    <property type="entry name" value="UGGT_TRXL_2"/>
</dbReference>
<evidence type="ECO:0000256" key="4">
    <source>
        <dbReference type="ARBA" id="ARBA00006351"/>
    </source>
</evidence>
<dbReference type="InterPro" id="IPR040525">
    <property type="entry name" value="UGGT_TRXL_4"/>
</dbReference>
<dbReference type="Pfam" id="PF18400">
    <property type="entry name" value="Thioredoxin_12"/>
    <property type="match status" value="1"/>
</dbReference>
<evidence type="ECO:0000256" key="9">
    <source>
        <dbReference type="ARBA" id="ARBA00045874"/>
    </source>
</evidence>
<protein>
    <submittedName>
        <fullName evidence="16">UDP-glucose:glycoprotein glucosyltransferase 1</fullName>
    </submittedName>
</protein>
<dbReference type="InterPro" id="IPR029044">
    <property type="entry name" value="Nucleotide-diphossugar_trans"/>
</dbReference>
<evidence type="ECO:0000259" key="13">
    <source>
        <dbReference type="Pfam" id="PF18402"/>
    </source>
</evidence>
<keyword evidence="7" id="KW-0256">Endoplasmic reticulum</keyword>
<evidence type="ECO:0000256" key="5">
    <source>
        <dbReference type="ARBA" id="ARBA00022679"/>
    </source>
</evidence>
<dbReference type="GO" id="GO:0036503">
    <property type="term" value="P:ERAD pathway"/>
    <property type="evidence" value="ECO:0007669"/>
    <property type="project" value="TreeGrafter"/>
</dbReference>
<feature type="domain" description="UDP-glucose:glycoprotein glucosyltransferase thioredoxin-like" evidence="14">
    <location>
        <begin position="643"/>
        <end position="853"/>
    </location>
</feature>
<evidence type="ECO:0000256" key="7">
    <source>
        <dbReference type="ARBA" id="ARBA00022824"/>
    </source>
</evidence>
<dbReference type="InterPro" id="IPR009448">
    <property type="entry name" value="UDP-g_GGtrans"/>
</dbReference>
<dbReference type="Pfam" id="PF18404">
    <property type="entry name" value="Glyco_transf_24"/>
    <property type="match status" value="1"/>
</dbReference>
<dbReference type="Pfam" id="PF06427">
    <property type="entry name" value="UDP-g_GGTase"/>
    <property type="match status" value="1"/>
</dbReference>
<dbReference type="UniPathway" id="UPA00378"/>
<keyword evidence="8" id="KW-0325">Glycoprotein</keyword>
<evidence type="ECO:0000259" key="14">
    <source>
        <dbReference type="Pfam" id="PF18403"/>
    </source>
</evidence>
<accession>A0A6A4X6X7</accession>
<sequence length="1421" mass="158013">MARSEGSPERVQYEQVVSVAGRYLSASELGLLRFSLSLRRHSPRVALWQRLAADLEPPADCASTFVQLGDRLLCSAGELAEAAAAETAGPETFSVDHRYGEQPAGRAAAVLYGRLGTESLCKLHTELKQLADERKVDYVLRPYSGASEGGSKVRLSGYGVELAIKSTEYKAQDDTKVREETSGDAASQDQADDVEGFLFSRLRELHPELSANLSAFQRHLVASSADMAPLKVWQLQELSLQAAQRVAQADLDEALRLMTGLAQNFPSVARSLIRTKVDKALKSEIKNNYNKIYQSLNLDYSDAALFVNGMFFDMDTMDVFTLFEHLREEQRVMEGLAKVGVPRAAFDEMLRLELSSSSEDFAVDFRDTAVNWLNDIERDRQYSKWPSSVTELLRHTYPGMLRTVRKNMYHLVLVLDPSRRSSLDVLKLAQSLLTNQLPLTIGLVPVVSADPAVTGRQDAGVALTEAFNYALREEGSKAGLKALQLLIEAHTFAAGQDVSVEHAERAFRQRYPSADVEDVFGEDSDYDAGRTLARDYVTRLGLGQPPQVLFNGAPLPVRSITGDSIEEAVLQELMRALHQFTKAVYKQELTDADDLAEWIVSQPNVMPRLNDRILKSSERRLVDFTGERPADGTATEFSQLAPRDMSASIGARLKYAARPGGSVRLRPLTYWLVADLGSESGRQLLHDALLQAKSSRDIRLAFVPNPAEGAEDSDLNRRAVAALEALTGDTLIKNLLALTAGKAEPETALTEDQKTALADALSSLPAAHLADCATYVRRVLHVPAGARALVVNGQLVGPLRADEPFGEDDFALLEKFTTSSYAGQLEKKLLSAVPQDVPEGVLSDIMMKTSALLNSRTLKKERYAMPKLEEKHSRRRLPPAFDLVAVCDPVSRGAQQLGPLLAVLRQVLNADIRLVLNAQDKHSDMPLKSYYRLVLEAEPQFSSSGALQGPSARFTGLPGEPILTQHYHVPDNWMVEAVVSPHDLDNIKLDDVENGVHSDFELEHLLLEGHCFEQSTGNPPRGLQVTLGTVRQPVMVDTIVMANLGYFQLKASPGAWTLRLRQGRSADLYSLVSVDGTEIPSDAPGVSVVISSFRSHVVKVRVAKKPGMEQMDLLSDETDDSSGIWGSIKSTFGGSGSGAADPDDKLNIFSLASGHLYERLMRIMMLGVLRHTKTPVKFWFLKNYLSPTFKDLLPPMAKRYGFEYELVQYKWPRWLHQQTEKQRIIWGYKILFLDVLFPLDVKKIIFVDADQIVRADLKELRDLDLEGAPYGYTPFCDSRKEMDGFRFWNQGYWRSHLQGRKYHISALYVVDLKKFRQIAAGDRLRGQYQGLSQVRIKSLPQEWLWCETWCDDASKQYAKTIDLCNNPLTKEAKLKAAVRIAPEWSDYDNEIREFQAEVKAGKLSENASADSPAADRHGGEL</sequence>
<name>A0A6A4X6X7_AMPAM</name>
<reference evidence="16 17" key="1">
    <citation type="submission" date="2019-07" db="EMBL/GenBank/DDBJ databases">
        <title>Draft genome assembly of a fouling barnacle, Amphibalanus amphitrite (Darwin, 1854): The first reference genome for Thecostraca.</title>
        <authorList>
            <person name="Kim W."/>
        </authorList>
    </citation>
    <scope>NUCLEOTIDE SEQUENCE [LARGE SCALE GENOMIC DNA]</scope>
    <source>
        <strain evidence="16">SNU_AA5</strain>
        <tissue evidence="16">Soma without cirri and trophi</tissue>
    </source>
</reference>
<evidence type="ECO:0000256" key="8">
    <source>
        <dbReference type="ARBA" id="ARBA00023180"/>
    </source>
</evidence>
<keyword evidence="5 16" id="KW-0808">Transferase</keyword>
<evidence type="ECO:0000259" key="12">
    <source>
        <dbReference type="Pfam" id="PF18401"/>
    </source>
</evidence>
<dbReference type="PANTHER" id="PTHR11226:SF0">
    <property type="entry name" value="UDP-GLUCOSE:GLYCOPROTEIN GLUCOSYLTRANSFERASE"/>
    <property type="match status" value="1"/>
</dbReference>
<dbReference type="GO" id="GO:0018279">
    <property type="term" value="P:protein N-linked glycosylation via asparagine"/>
    <property type="evidence" value="ECO:0007669"/>
    <property type="project" value="TreeGrafter"/>
</dbReference>
<comment type="pathway">
    <text evidence="3">Protein modification; protein glycosylation.</text>
</comment>
<dbReference type="GO" id="GO:0005788">
    <property type="term" value="C:endoplasmic reticulum lumen"/>
    <property type="evidence" value="ECO:0007669"/>
    <property type="project" value="UniProtKB-SubCell"/>
</dbReference>
<evidence type="ECO:0000313" key="17">
    <source>
        <dbReference type="Proteomes" id="UP000440578"/>
    </source>
</evidence>
<evidence type="ECO:0000256" key="10">
    <source>
        <dbReference type="ARBA" id="ARBA00048456"/>
    </source>
</evidence>
<dbReference type="Proteomes" id="UP000440578">
    <property type="component" value="Unassembled WGS sequence"/>
</dbReference>
<feature type="domain" description="UGGT thioredoxin-like" evidence="11">
    <location>
        <begin position="7"/>
        <end position="145"/>
    </location>
</feature>
<dbReference type="Gene3D" id="3.90.550.10">
    <property type="entry name" value="Spore Coat Polysaccharide Biosynthesis Protein SpsA, Chain A"/>
    <property type="match status" value="1"/>
</dbReference>
<evidence type="ECO:0000256" key="2">
    <source>
        <dbReference type="ARBA" id="ARBA00004319"/>
    </source>
</evidence>
<dbReference type="Pfam" id="PF18402">
    <property type="entry name" value="Thioredoxin_14"/>
    <property type="match status" value="1"/>
</dbReference>
<organism evidence="16 17">
    <name type="scientific">Amphibalanus amphitrite</name>
    <name type="common">Striped barnacle</name>
    <name type="synonym">Balanus amphitrite</name>
    <dbReference type="NCBI Taxonomy" id="1232801"/>
    <lineage>
        <taxon>Eukaryota</taxon>
        <taxon>Metazoa</taxon>
        <taxon>Ecdysozoa</taxon>
        <taxon>Arthropoda</taxon>
        <taxon>Crustacea</taxon>
        <taxon>Multicrustacea</taxon>
        <taxon>Cirripedia</taxon>
        <taxon>Thoracica</taxon>
        <taxon>Thoracicalcarea</taxon>
        <taxon>Balanomorpha</taxon>
        <taxon>Balanoidea</taxon>
        <taxon>Balanidae</taxon>
        <taxon>Amphibalaninae</taxon>
        <taxon>Amphibalanus</taxon>
    </lineage>
</organism>
<evidence type="ECO:0000313" key="16">
    <source>
        <dbReference type="EMBL" id="KAF0311764.1"/>
    </source>
</evidence>
<evidence type="ECO:0000256" key="3">
    <source>
        <dbReference type="ARBA" id="ARBA00004922"/>
    </source>
</evidence>
<dbReference type="Pfam" id="PF18401">
    <property type="entry name" value="Thioredoxin_13"/>
    <property type="match status" value="1"/>
</dbReference>
<comment type="cofactor">
    <cofactor evidence="1">
        <name>Ca(2+)</name>
        <dbReference type="ChEBI" id="CHEBI:29108"/>
    </cofactor>
</comment>
<dbReference type="PANTHER" id="PTHR11226">
    <property type="entry name" value="UDP-GLUCOSE GLYCOPROTEIN:GLUCOSYLTRANSFERASE"/>
    <property type="match status" value="1"/>
</dbReference>
<dbReference type="EMBL" id="VIIS01000218">
    <property type="protein sequence ID" value="KAF0311764.1"/>
    <property type="molecule type" value="Genomic_DNA"/>
</dbReference>
<comment type="catalytic activity">
    <reaction evidence="10">
        <text>N(4)-(alpha-D-Man-(1-&gt;2)-alpha-D-Man-(1-&gt;2)-alpha-D-Man-(1-&gt;3)-[alpha-D-Man-(1-&gt;2)-alpha-D-Man-(1-&gt;3)-[alpha-D-Man-(1-&gt;2)-alpha-D-Man-(1-&gt;6)]-alpha-D-Man-(1-&gt;6)]-beta-D-Man-(1-&gt;4)-beta-D-GlcNAc-(1-&gt;4)-beta-D-GlcNAc)-L-asparaginyl-[protein] (N-glucan mannose isomer 9A1,2,3B1,2,3) + UDP-alpha-D-glucose = N(4)-(alpha-D-Glc-(1-&gt;3)-alpha-D-Man-(1-&gt;2)-alpha-D-Man-(1-&gt;2)-alpha-D-Man-(1-&gt;3)-[alpha-D-Man-(1-&gt;2)-alpha-D-Man-(1-&gt;3)-[alpha-D-Man-(1-&gt;2)-alpha-D-Man-(1-&gt;6)]-alpha-D-Man-(1-&gt;6)]-beta-D-Man-(1-&gt;4)-beta-D-GlcNAc-(1-&gt;4)-beta-D-GlcNAc)-L-asparaginyl-[protein] + UDP + H(+)</text>
        <dbReference type="Rhea" id="RHEA:61304"/>
        <dbReference type="Rhea" id="RHEA-COMP:14356"/>
        <dbReference type="Rhea" id="RHEA-COMP:14357"/>
        <dbReference type="ChEBI" id="CHEBI:15378"/>
        <dbReference type="ChEBI" id="CHEBI:58223"/>
        <dbReference type="ChEBI" id="CHEBI:58885"/>
        <dbReference type="ChEBI" id="CHEBI:59080"/>
        <dbReference type="ChEBI" id="CHEBI:139493"/>
    </reaction>
</comment>
<dbReference type="InterPro" id="IPR040497">
    <property type="entry name" value="Glyco_transf_24"/>
</dbReference>
<dbReference type="InterPro" id="IPR040693">
    <property type="entry name" value="UGGT_TRXL_1"/>
</dbReference>
<dbReference type="GO" id="GO:0003980">
    <property type="term" value="F:UDP-glucose:glycoprotein glucosyltransferase activity"/>
    <property type="evidence" value="ECO:0007669"/>
    <property type="project" value="InterPro"/>
</dbReference>
<dbReference type="GO" id="GO:0051082">
    <property type="term" value="F:unfolded protein binding"/>
    <property type="evidence" value="ECO:0007669"/>
    <property type="project" value="TreeGrafter"/>
</dbReference>
<evidence type="ECO:0000256" key="1">
    <source>
        <dbReference type="ARBA" id="ARBA00001913"/>
    </source>
</evidence>
<comment type="caution">
    <text evidence="16">The sequence shown here is derived from an EMBL/GenBank/DDBJ whole genome shotgun (WGS) entry which is preliminary data.</text>
</comment>
<comment type="function">
    <text evidence="9">Recognizes glycoproteins with minor folding defects. Reglucosylates single N-glycans near the misfolded part of the protein, thus providing quality control for protein folding in the endoplasmic reticulum. Reglucosylated proteins are recognized by calreticulin for recycling to the endoplasmic reticulum and refolding or degradation.</text>
</comment>
<keyword evidence="17" id="KW-1185">Reference proteome</keyword>
<proteinExistence type="inferred from homology"/>
<feature type="domain" description="UGGT thioredoxin-like" evidence="12">
    <location>
        <begin position="224"/>
        <end position="356"/>
    </location>
</feature>
<evidence type="ECO:0000259" key="15">
    <source>
        <dbReference type="Pfam" id="PF18404"/>
    </source>
</evidence>
<dbReference type="Pfam" id="PF18403">
    <property type="entry name" value="Thioredoxin_15"/>
    <property type="match status" value="1"/>
</dbReference>
<feature type="domain" description="UGGT thioredoxin-like" evidence="13">
    <location>
        <begin position="363"/>
        <end position="613"/>
    </location>
</feature>
<evidence type="ECO:0000259" key="11">
    <source>
        <dbReference type="Pfam" id="PF18400"/>
    </source>
</evidence>
<dbReference type="OrthoDB" id="27683at2759"/>
<dbReference type="SUPFAM" id="SSF53448">
    <property type="entry name" value="Nucleotide-diphospho-sugar transferases"/>
    <property type="match status" value="1"/>
</dbReference>